<dbReference type="EMBL" id="QXWZ01000010">
    <property type="protein sequence ID" value="NBI78683.1"/>
    <property type="molecule type" value="Genomic_DNA"/>
</dbReference>
<gene>
    <name evidence="2" type="ORF">D3Z39_07340</name>
</gene>
<evidence type="ECO:0000313" key="3">
    <source>
        <dbReference type="Proteomes" id="UP000446348"/>
    </source>
</evidence>
<reference evidence="2 3" key="1">
    <citation type="submission" date="2018-08" db="EMBL/GenBank/DDBJ databases">
        <title>Murine metabolic-syndrome-specific gut microbial biobank.</title>
        <authorList>
            <person name="Liu C."/>
        </authorList>
    </citation>
    <scope>NUCLEOTIDE SEQUENCE [LARGE SCALE GENOMIC DNA]</scope>
    <source>
        <strain evidence="2 3">X69</strain>
    </source>
</reference>
<dbReference type="Proteomes" id="UP000446348">
    <property type="component" value="Unassembled WGS sequence"/>
</dbReference>
<evidence type="ECO:0000256" key="1">
    <source>
        <dbReference type="SAM" id="MobiDB-lite"/>
    </source>
</evidence>
<evidence type="ECO:0000313" key="2">
    <source>
        <dbReference type="EMBL" id="NBI78683.1"/>
    </source>
</evidence>
<feature type="region of interest" description="Disordered" evidence="1">
    <location>
        <begin position="1"/>
        <end position="37"/>
    </location>
</feature>
<sequence length="66" mass="6866">MRAPPGGEQSAHGLRAPPGGERPAHGSRAPARPAGRKTLIQAQTFSPAKSMTDAARLARILQDPTV</sequence>
<proteinExistence type="predicted"/>
<accession>A0A845RGD0</accession>
<name>A0A845RGD0_9FIRM</name>
<comment type="caution">
    <text evidence="2">The sequence shown here is derived from an EMBL/GenBank/DDBJ whole genome shotgun (WGS) entry which is preliminary data.</text>
</comment>
<organism evidence="2 3">
    <name type="scientific">Anaerotruncus colihominis</name>
    <dbReference type="NCBI Taxonomy" id="169435"/>
    <lineage>
        <taxon>Bacteria</taxon>
        <taxon>Bacillati</taxon>
        <taxon>Bacillota</taxon>
        <taxon>Clostridia</taxon>
        <taxon>Eubacteriales</taxon>
        <taxon>Oscillospiraceae</taxon>
        <taxon>Anaerotruncus</taxon>
    </lineage>
</organism>
<protein>
    <submittedName>
        <fullName evidence="2">Uncharacterized protein</fullName>
    </submittedName>
</protein>
<dbReference type="AlphaFoldDB" id="A0A845RGD0"/>